<feature type="compositionally biased region" description="Polar residues" evidence="3">
    <location>
        <begin position="472"/>
        <end position="485"/>
    </location>
</feature>
<dbReference type="InterPro" id="IPR001969">
    <property type="entry name" value="Aspartic_peptidase_AS"/>
</dbReference>
<gene>
    <name evidence="7" type="ORF">M422DRAFT_250541</name>
</gene>
<evidence type="ECO:0000256" key="2">
    <source>
        <dbReference type="ARBA" id="ARBA00022750"/>
    </source>
</evidence>
<dbReference type="Gene3D" id="2.40.70.10">
    <property type="entry name" value="Acid Proteases"/>
    <property type="match status" value="2"/>
</dbReference>
<dbReference type="CDD" id="cd05471">
    <property type="entry name" value="pepsin_like"/>
    <property type="match status" value="1"/>
</dbReference>
<evidence type="ECO:0000256" key="4">
    <source>
        <dbReference type="SAM" id="Phobius"/>
    </source>
</evidence>
<dbReference type="Proteomes" id="UP000054279">
    <property type="component" value="Unassembled WGS sequence"/>
</dbReference>
<keyword evidence="4" id="KW-0812">Transmembrane</keyword>
<dbReference type="HOGENOM" id="CLU_496225_0_0_1"/>
<protein>
    <recommendedName>
        <fullName evidence="6">Peptidase A1 domain-containing protein</fullName>
    </recommendedName>
</protein>
<dbReference type="InterPro" id="IPR033121">
    <property type="entry name" value="PEPTIDASE_A1"/>
</dbReference>
<accession>A0A0C9W309</accession>
<proteinExistence type="inferred from homology"/>
<keyword evidence="4" id="KW-1133">Transmembrane helix</keyword>
<dbReference type="EMBL" id="KN837109">
    <property type="protein sequence ID" value="KIJ46105.1"/>
    <property type="molecule type" value="Genomic_DNA"/>
</dbReference>
<evidence type="ECO:0000256" key="1">
    <source>
        <dbReference type="ARBA" id="ARBA00007447"/>
    </source>
</evidence>
<dbReference type="InterPro" id="IPR021109">
    <property type="entry name" value="Peptidase_aspartic_dom_sf"/>
</dbReference>
<feature type="domain" description="Peptidase A1" evidence="6">
    <location>
        <begin position="73"/>
        <end position="369"/>
    </location>
</feature>
<dbReference type="AlphaFoldDB" id="A0A0C9W309"/>
<dbReference type="PROSITE" id="PS00141">
    <property type="entry name" value="ASP_PROTEASE"/>
    <property type="match status" value="1"/>
</dbReference>
<comment type="similarity">
    <text evidence="1">Belongs to the peptidase A1 family.</text>
</comment>
<reference evidence="7 8" key="1">
    <citation type="submission" date="2014-06" db="EMBL/GenBank/DDBJ databases">
        <title>Evolutionary Origins and Diversification of the Mycorrhizal Mutualists.</title>
        <authorList>
            <consortium name="DOE Joint Genome Institute"/>
            <consortium name="Mycorrhizal Genomics Consortium"/>
            <person name="Kohler A."/>
            <person name="Kuo A."/>
            <person name="Nagy L.G."/>
            <person name="Floudas D."/>
            <person name="Copeland A."/>
            <person name="Barry K.W."/>
            <person name="Cichocki N."/>
            <person name="Veneault-Fourrey C."/>
            <person name="LaButti K."/>
            <person name="Lindquist E.A."/>
            <person name="Lipzen A."/>
            <person name="Lundell T."/>
            <person name="Morin E."/>
            <person name="Murat C."/>
            <person name="Riley R."/>
            <person name="Ohm R."/>
            <person name="Sun H."/>
            <person name="Tunlid A."/>
            <person name="Henrissat B."/>
            <person name="Grigoriev I.V."/>
            <person name="Hibbett D.S."/>
            <person name="Martin F."/>
        </authorList>
    </citation>
    <scope>NUCLEOTIDE SEQUENCE [LARGE SCALE GENOMIC DNA]</scope>
    <source>
        <strain evidence="7 8">SS14</strain>
    </source>
</reference>
<dbReference type="Pfam" id="PF00026">
    <property type="entry name" value="Asp"/>
    <property type="match status" value="1"/>
</dbReference>
<evidence type="ECO:0000313" key="7">
    <source>
        <dbReference type="EMBL" id="KIJ46105.1"/>
    </source>
</evidence>
<dbReference type="GO" id="GO:0004190">
    <property type="term" value="F:aspartic-type endopeptidase activity"/>
    <property type="evidence" value="ECO:0007669"/>
    <property type="project" value="UniProtKB-KW"/>
</dbReference>
<feature type="transmembrane region" description="Helical" evidence="4">
    <location>
        <begin position="495"/>
        <end position="516"/>
    </location>
</feature>
<dbReference type="InterPro" id="IPR001461">
    <property type="entry name" value="Aspartic_peptidase_A1"/>
</dbReference>
<feature type="region of interest" description="Disordered" evidence="3">
    <location>
        <begin position="465"/>
        <end position="485"/>
    </location>
</feature>
<sequence length="549" mass="59051">MRVSLTTWSLAVSGLSLIQAGSVSFSTPQEAVQPSILHPEHSDDALNFPTYATMKRAASGNFISIFSGKDMEYTVQLIVGSTQVSLLLDTGSSDLWIDNGAVASQTSTGTVSVEYTNGKLVQGTVRTLASAGLAGFTVATQPYISTSTPCFLREARGVLGLGPRTGSVLLSKFTGNAQYNPLMDKIFSQTPTSQPFITFFFPRTGTGRLAIMNTQLQSLFTKSPRVPVVQATDKFSQKWSTRIGGFQFPEGVIGQNSLVAYDTGSTFSWVPASVAARIYKDSNAVYNSTFNLYVVPCAQQVTVEILIGNQQYFMHPLDTTIDVGRACIGTFRPILPGHNVDIILGMPFFRSFYTLINYGSFTSTSITTAPFMQFLQLKSTATAAQEFSSMRGKPGDIVASTVLSQSNFEFYELPPDLQRRLLAVPHTQSGLATTAQTTAAQAAECAATFVPPVSGVQQNDKLGGELVEEGSPKTNSSAAVNNGTSSTPSPVVLDLLIAILAVIVFFGSAILLCIYWQLRRRSGGSRASSYRQIYDPNSAPGMSETRPRV</sequence>
<dbReference type="InterPro" id="IPR034164">
    <property type="entry name" value="Pepsin-like_dom"/>
</dbReference>
<dbReference type="GO" id="GO:0006508">
    <property type="term" value="P:proteolysis"/>
    <property type="evidence" value="ECO:0007669"/>
    <property type="project" value="InterPro"/>
</dbReference>
<feature type="signal peptide" evidence="5">
    <location>
        <begin position="1"/>
        <end position="20"/>
    </location>
</feature>
<name>A0A0C9W309_SPHS4</name>
<dbReference type="PROSITE" id="PS51767">
    <property type="entry name" value="PEPTIDASE_A1"/>
    <property type="match status" value="1"/>
</dbReference>
<keyword evidence="2" id="KW-0064">Aspartyl protease</keyword>
<dbReference type="OrthoDB" id="15189at2759"/>
<evidence type="ECO:0000256" key="3">
    <source>
        <dbReference type="SAM" id="MobiDB-lite"/>
    </source>
</evidence>
<keyword evidence="5" id="KW-0732">Signal</keyword>
<organism evidence="7 8">
    <name type="scientific">Sphaerobolus stellatus (strain SS14)</name>
    <dbReference type="NCBI Taxonomy" id="990650"/>
    <lineage>
        <taxon>Eukaryota</taxon>
        <taxon>Fungi</taxon>
        <taxon>Dikarya</taxon>
        <taxon>Basidiomycota</taxon>
        <taxon>Agaricomycotina</taxon>
        <taxon>Agaricomycetes</taxon>
        <taxon>Phallomycetidae</taxon>
        <taxon>Geastrales</taxon>
        <taxon>Sphaerobolaceae</taxon>
        <taxon>Sphaerobolus</taxon>
    </lineage>
</organism>
<feature type="region of interest" description="Disordered" evidence="3">
    <location>
        <begin position="527"/>
        <end position="549"/>
    </location>
</feature>
<evidence type="ECO:0000256" key="5">
    <source>
        <dbReference type="SAM" id="SignalP"/>
    </source>
</evidence>
<dbReference type="PANTHER" id="PTHR47966:SF51">
    <property type="entry name" value="BETA-SITE APP-CLEAVING ENZYME, ISOFORM A-RELATED"/>
    <property type="match status" value="1"/>
</dbReference>
<dbReference type="PANTHER" id="PTHR47966">
    <property type="entry name" value="BETA-SITE APP-CLEAVING ENZYME, ISOFORM A-RELATED"/>
    <property type="match status" value="1"/>
</dbReference>
<keyword evidence="2" id="KW-0378">Hydrolase</keyword>
<evidence type="ECO:0000259" key="6">
    <source>
        <dbReference type="PROSITE" id="PS51767"/>
    </source>
</evidence>
<keyword evidence="8" id="KW-1185">Reference proteome</keyword>
<keyword evidence="4" id="KW-0472">Membrane</keyword>
<keyword evidence="2" id="KW-0645">Protease</keyword>
<evidence type="ECO:0000313" key="8">
    <source>
        <dbReference type="Proteomes" id="UP000054279"/>
    </source>
</evidence>
<dbReference type="SUPFAM" id="SSF50630">
    <property type="entry name" value="Acid proteases"/>
    <property type="match status" value="1"/>
</dbReference>
<feature type="chain" id="PRO_5002205064" description="Peptidase A1 domain-containing protein" evidence="5">
    <location>
        <begin position="21"/>
        <end position="549"/>
    </location>
</feature>